<evidence type="ECO:0000313" key="9">
    <source>
        <dbReference type="EMBL" id="MRX53076.1"/>
    </source>
</evidence>
<keyword evidence="5 7" id="KW-1133">Transmembrane helix</keyword>
<keyword evidence="10" id="KW-1185">Reference proteome</keyword>
<keyword evidence="6 7" id="KW-0472">Membrane</keyword>
<evidence type="ECO:0000256" key="1">
    <source>
        <dbReference type="ARBA" id="ARBA00004651"/>
    </source>
</evidence>
<dbReference type="InterPro" id="IPR055348">
    <property type="entry name" value="DctQ"/>
</dbReference>
<dbReference type="AlphaFoldDB" id="A0A6I2M866"/>
<keyword evidence="4 7" id="KW-0812">Transmembrane</keyword>
<feature type="transmembrane region" description="Helical" evidence="7">
    <location>
        <begin position="61"/>
        <end position="79"/>
    </location>
</feature>
<evidence type="ECO:0000256" key="4">
    <source>
        <dbReference type="ARBA" id="ARBA00022692"/>
    </source>
</evidence>
<evidence type="ECO:0000256" key="6">
    <source>
        <dbReference type="ARBA" id="ARBA00023136"/>
    </source>
</evidence>
<evidence type="ECO:0000259" key="8">
    <source>
        <dbReference type="Pfam" id="PF04290"/>
    </source>
</evidence>
<feature type="transmembrane region" description="Helical" evidence="7">
    <location>
        <begin position="141"/>
        <end position="166"/>
    </location>
</feature>
<name>A0A6I2M866_9BACI</name>
<organism evidence="9 10">
    <name type="scientific">Metabacillus idriensis</name>
    <dbReference type="NCBI Taxonomy" id="324768"/>
    <lineage>
        <taxon>Bacteria</taxon>
        <taxon>Bacillati</taxon>
        <taxon>Bacillota</taxon>
        <taxon>Bacilli</taxon>
        <taxon>Bacillales</taxon>
        <taxon>Bacillaceae</taxon>
        <taxon>Metabacillus</taxon>
    </lineage>
</organism>
<dbReference type="GO" id="GO:0005886">
    <property type="term" value="C:plasma membrane"/>
    <property type="evidence" value="ECO:0007669"/>
    <property type="project" value="UniProtKB-SubCell"/>
</dbReference>
<feature type="transmembrane region" description="Helical" evidence="7">
    <location>
        <begin position="100"/>
        <end position="121"/>
    </location>
</feature>
<keyword evidence="3" id="KW-1003">Cell membrane</keyword>
<dbReference type="EMBL" id="WKKF01000001">
    <property type="protein sequence ID" value="MRX53076.1"/>
    <property type="molecule type" value="Genomic_DNA"/>
</dbReference>
<keyword evidence="2" id="KW-0813">Transport</keyword>
<gene>
    <name evidence="9" type="ORF">GJU41_03765</name>
</gene>
<evidence type="ECO:0000256" key="2">
    <source>
        <dbReference type="ARBA" id="ARBA00022448"/>
    </source>
</evidence>
<dbReference type="Pfam" id="PF04290">
    <property type="entry name" value="DctQ"/>
    <property type="match status" value="1"/>
</dbReference>
<reference evidence="9 10" key="1">
    <citation type="submission" date="2019-11" db="EMBL/GenBank/DDBJ databases">
        <title>Bacillus idriensis genome.</title>
        <authorList>
            <person name="Konopka E.N."/>
            <person name="Newman J.D."/>
        </authorList>
    </citation>
    <scope>NUCLEOTIDE SEQUENCE [LARGE SCALE GENOMIC DNA]</scope>
    <source>
        <strain evidence="9 10">DSM 19097</strain>
    </source>
</reference>
<feature type="domain" description="Tripartite ATP-independent periplasmic transporters DctQ component" evidence="8">
    <location>
        <begin position="36"/>
        <end position="159"/>
    </location>
</feature>
<protein>
    <submittedName>
        <fullName evidence="9">TRAP transporter small permease subunit</fullName>
    </submittedName>
</protein>
<accession>A0A6I2M866</accession>
<proteinExistence type="predicted"/>
<evidence type="ECO:0000256" key="7">
    <source>
        <dbReference type="SAM" id="Phobius"/>
    </source>
</evidence>
<evidence type="ECO:0000256" key="3">
    <source>
        <dbReference type="ARBA" id="ARBA00022475"/>
    </source>
</evidence>
<evidence type="ECO:0000256" key="5">
    <source>
        <dbReference type="ARBA" id="ARBA00022989"/>
    </source>
</evidence>
<comment type="caution">
    <text evidence="9">The sequence shown here is derived from an EMBL/GenBank/DDBJ whole genome shotgun (WGS) entry which is preliminary data.</text>
</comment>
<comment type="subcellular location">
    <subcellularLocation>
        <location evidence="1">Cell membrane</location>
        <topology evidence="1">Multi-pass membrane protein</topology>
    </subcellularLocation>
</comment>
<dbReference type="Proteomes" id="UP000441585">
    <property type="component" value="Unassembled WGS sequence"/>
</dbReference>
<sequence length="184" mass="21380">MTERMIEMNGILRAYKFFDWIKLIGVWISGISLFGMMMFIVLDVLLRNVGGNSINGAFEIVQNYFMPVLVFPSLAYVYSSNVLPKMDLLIDRFQNKTKKPFIFGMLVVEIFILVLMTQFTWEYAMDGFDRNMAFPAAGTMYPIYPLFFFIPIAFALIIIENIFILFKNIQEKEASFLFKTETKG</sequence>
<feature type="transmembrane region" description="Helical" evidence="7">
    <location>
        <begin position="20"/>
        <end position="41"/>
    </location>
</feature>
<evidence type="ECO:0000313" key="10">
    <source>
        <dbReference type="Proteomes" id="UP000441585"/>
    </source>
</evidence>